<feature type="transmembrane region" description="Helical" evidence="2">
    <location>
        <begin position="70"/>
        <end position="90"/>
    </location>
</feature>
<accession>A0AAV5MUE3</accession>
<gene>
    <name evidence="3" type="ORF">SLEP1_g59299</name>
</gene>
<comment type="caution">
    <text evidence="3">The sequence shown here is derived from an EMBL/GenBank/DDBJ whole genome shotgun (WGS) entry which is preliminary data.</text>
</comment>
<name>A0AAV5MUE3_9ROSI</name>
<keyword evidence="2" id="KW-0812">Transmembrane</keyword>
<organism evidence="3 4">
    <name type="scientific">Rubroshorea leprosula</name>
    <dbReference type="NCBI Taxonomy" id="152421"/>
    <lineage>
        <taxon>Eukaryota</taxon>
        <taxon>Viridiplantae</taxon>
        <taxon>Streptophyta</taxon>
        <taxon>Embryophyta</taxon>
        <taxon>Tracheophyta</taxon>
        <taxon>Spermatophyta</taxon>
        <taxon>Magnoliopsida</taxon>
        <taxon>eudicotyledons</taxon>
        <taxon>Gunneridae</taxon>
        <taxon>Pentapetalae</taxon>
        <taxon>rosids</taxon>
        <taxon>malvids</taxon>
        <taxon>Malvales</taxon>
        <taxon>Dipterocarpaceae</taxon>
        <taxon>Rubroshorea</taxon>
    </lineage>
</organism>
<evidence type="ECO:0000313" key="4">
    <source>
        <dbReference type="Proteomes" id="UP001054252"/>
    </source>
</evidence>
<feature type="region of interest" description="Disordered" evidence="1">
    <location>
        <begin position="160"/>
        <end position="205"/>
    </location>
</feature>
<protein>
    <submittedName>
        <fullName evidence="3">Uncharacterized protein</fullName>
    </submittedName>
</protein>
<dbReference type="EMBL" id="BPVZ01000831">
    <property type="protein sequence ID" value="GKV52729.1"/>
    <property type="molecule type" value="Genomic_DNA"/>
</dbReference>
<feature type="transmembrane region" description="Helical" evidence="2">
    <location>
        <begin position="102"/>
        <end position="123"/>
    </location>
</feature>
<keyword evidence="2" id="KW-1133">Transmembrane helix</keyword>
<evidence type="ECO:0000256" key="2">
    <source>
        <dbReference type="SAM" id="Phobius"/>
    </source>
</evidence>
<reference evidence="3 4" key="1">
    <citation type="journal article" date="2021" name="Commun. Biol.">
        <title>The genome of Shorea leprosula (Dipterocarpaceae) highlights the ecological relevance of drought in aseasonal tropical rainforests.</title>
        <authorList>
            <person name="Ng K.K.S."/>
            <person name="Kobayashi M.J."/>
            <person name="Fawcett J.A."/>
            <person name="Hatakeyama M."/>
            <person name="Paape T."/>
            <person name="Ng C.H."/>
            <person name="Ang C.C."/>
            <person name="Tnah L.H."/>
            <person name="Lee C.T."/>
            <person name="Nishiyama T."/>
            <person name="Sese J."/>
            <person name="O'Brien M.J."/>
            <person name="Copetti D."/>
            <person name="Mohd Noor M.I."/>
            <person name="Ong R.C."/>
            <person name="Putra M."/>
            <person name="Sireger I.Z."/>
            <person name="Indrioko S."/>
            <person name="Kosugi Y."/>
            <person name="Izuno A."/>
            <person name="Isagi Y."/>
            <person name="Lee S.L."/>
            <person name="Shimizu K.K."/>
        </authorList>
    </citation>
    <scope>NUCLEOTIDE SEQUENCE [LARGE SCALE GENOMIC DNA]</scope>
    <source>
        <strain evidence="3">214</strain>
    </source>
</reference>
<dbReference type="AlphaFoldDB" id="A0AAV5MUE3"/>
<proteinExistence type="predicted"/>
<evidence type="ECO:0000313" key="3">
    <source>
        <dbReference type="EMBL" id="GKV52729.1"/>
    </source>
</evidence>
<feature type="compositionally biased region" description="Low complexity" evidence="1">
    <location>
        <begin position="180"/>
        <end position="202"/>
    </location>
</feature>
<evidence type="ECO:0000256" key="1">
    <source>
        <dbReference type="SAM" id="MobiDB-lite"/>
    </source>
</evidence>
<dbReference type="Proteomes" id="UP001054252">
    <property type="component" value="Unassembled WGS sequence"/>
</dbReference>
<sequence length="296" mass="32387">MRHFFIPARATAKNWQPDIYVFGFISVSNRFYGDSGRAIGNVEKNSTHKSVGGDFLKKPVSPMQRNTMAFVRYLLPLISSIAAFCFGRFLGSEGIAIMTTDLYLSDVLSFVLFSFSVGTFITAETEYGLMLASSGGSGSSNSTSWSGKASFEEQVLLEPFPDTDTDSGSVNQPGPANPVASPGAAQEAPPQAPAPAEVAHPAPDQEERAALREEVKTLIIRQLDEASRKAQGVRLSVLFPEMAEIHSSATENIMSHDLEITGETDAESLREWRDRIRDNPNLLKPLIKEYLPKPKK</sequence>
<keyword evidence="4" id="KW-1185">Reference proteome</keyword>
<keyword evidence="2" id="KW-0472">Membrane</keyword>